<feature type="compositionally biased region" description="Basic residues" evidence="1">
    <location>
        <begin position="149"/>
        <end position="163"/>
    </location>
</feature>
<evidence type="ECO:0000313" key="3">
    <source>
        <dbReference type="Proteomes" id="UP000717696"/>
    </source>
</evidence>
<sequence>MAWAWAWAGKAGSLHSTLKVSMSRGGLVSRWWHGSVMVSRVDTEMAKKCTETEAGSNPCWDIREGRPLRPSVALCSRGSMRWNGCCNSRIRRRDGIRRLASVCLVTSSVKHHTPPSSFPRPRLKSQMPTDQGALGTHPVSEWSMSESRPKRKRKDQKNKKNKTGRPGDSQSHLPSPSEGLVRSFVVAIRGSTTARAGHNFNTSFLSASLWSSLVQHCASSTGLIAHSPSFIGLSSGSHLALVVLSPRRDRVETTPPPPTLTTATTTATAAAAAAAVAIELPQASTTTYVPTQPRFAGPTPLYVPPQAPSPRRRVINREKKKNIPAGAFHGGAAISPRFSHPRLTLTRTVSLCLTAHPSPITIWLNRDQE</sequence>
<reference evidence="2" key="1">
    <citation type="journal article" date="2021" name="Nat. Commun.">
        <title>Genetic determinants of endophytism in the Arabidopsis root mycobiome.</title>
        <authorList>
            <person name="Mesny F."/>
            <person name="Miyauchi S."/>
            <person name="Thiergart T."/>
            <person name="Pickel B."/>
            <person name="Atanasova L."/>
            <person name="Karlsson M."/>
            <person name="Huettel B."/>
            <person name="Barry K.W."/>
            <person name="Haridas S."/>
            <person name="Chen C."/>
            <person name="Bauer D."/>
            <person name="Andreopoulos W."/>
            <person name="Pangilinan J."/>
            <person name="LaButti K."/>
            <person name="Riley R."/>
            <person name="Lipzen A."/>
            <person name="Clum A."/>
            <person name="Drula E."/>
            <person name="Henrissat B."/>
            <person name="Kohler A."/>
            <person name="Grigoriev I.V."/>
            <person name="Martin F.M."/>
            <person name="Hacquard S."/>
        </authorList>
    </citation>
    <scope>NUCLEOTIDE SEQUENCE</scope>
    <source>
        <strain evidence="2">MPI-CAGE-AT-0021</strain>
    </source>
</reference>
<organism evidence="2 3">
    <name type="scientific">Dactylonectria estremocensis</name>
    <dbReference type="NCBI Taxonomy" id="1079267"/>
    <lineage>
        <taxon>Eukaryota</taxon>
        <taxon>Fungi</taxon>
        <taxon>Dikarya</taxon>
        <taxon>Ascomycota</taxon>
        <taxon>Pezizomycotina</taxon>
        <taxon>Sordariomycetes</taxon>
        <taxon>Hypocreomycetidae</taxon>
        <taxon>Hypocreales</taxon>
        <taxon>Nectriaceae</taxon>
        <taxon>Dactylonectria</taxon>
    </lineage>
</organism>
<gene>
    <name evidence="2" type="ORF">B0J13DRAFT_530839</name>
</gene>
<evidence type="ECO:0000313" key="2">
    <source>
        <dbReference type="EMBL" id="KAH7126284.1"/>
    </source>
</evidence>
<dbReference type="EMBL" id="JAGMUU010000023">
    <property type="protein sequence ID" value="KAH7126284.1"/>
    <property type="molecule type" value="Genomic_DNA"/>
</dbReference>
<feature type="region of interest" description="Disordered" evidence="1">
    <location>
        <begin position="109"/>
        <end position="177"/>
    </location>
</feature>
<dbReference type="Proteomes" id="UP000717696">
    <property type="component" value="Unassembled WGS sequence"/>
</dbReference>
<dbReference type="AlphaFoldDB" id="A0A9P9DWE4"/>
<accession>A0A9P9DWE4</accession>
<keyword evidence="3" id="KW-1185">Reference proteome</keyword>
<proteinExistence type="predicted"/>
<comment type="caution">
    <text evidence="2">The sequence shown here is derived from an EMBL/GenBank/DDBJ whole genome shotgun (WGS) entry which is preliminary data.</text>
</comment>
<protein>
    <submittedName>
        <fullName evidence="2">Uncharacterized protein</fullName>
    </submittedName>
</protein>
<name>A0A9P9DWE4_9HYPO</name>
<evidence type="ECO:0000256" key="1">
    <source>
        <dbReference type="SAM" id="MobiDB-lite"/>
    </source>
</evidence>